<dbReference type="PANTHER" id="PTHR43531">
    <property type="entry name" value="PROTEIN ICFG"/>
    <property type="match status" value="1"/>
</dbReference>
<dbReference type="PROSITE" id="PS50111">
    <property type="entry name" value="CHEMOTAXIS_TRANSDUC_2"/>
    <property type="match status" value="1"/>
</dbReference>
<sequence length="597" mass="63957">MKWFSDLTVYRKLAVGFGGILVILAISSAVIFQKSREIARITHMNAVSDLTIDLLDQADAALTRLPGSLSRYLATHRPEDGRAIQDDEARVLQKAAQLRAILGKEKPESLSQIDAYTQMSKRYIDEAATPQAQLAADPARQAEAIASIISRQNDRLLMDQKAASRTLDRTLRDWSDAWTALALATTNQVELIVAGTAVFGFILAISIAWFIARSIGSPLVTMTEAMQRLASGDLTVDIPARQRGDEIGHMAGAVQVFKDSALEKRALEEETRKARAATEAEREKREAQEAQAAERQNVVLKALATGLGYMAEGNLAEQIRTPFSQEYEQLRADFNAAQTALCRALAEVSAKTDGISASVSEVGSASDDLSHRTEQQAAALEQTAGTLELITKRVEGTAKGSAEMRRTTRLASDEASRSTLVVDDTMQAMSRIEASSTEIGQIIGVIDDIAMQTNLLALNASIEAARAGDAGRGFALVAAEVRTLAQRSANAANQVKDLVSKARTEVSGGVVLAREVGTALQRIVTQISAINVTVGEIASSCEEQASGLAQVNTAISELDRATQQNAAMVEQNTSAVLSLGRNTSDLTTLVGRFKTAA</sequence>
<evidence type="ECO:0000256" key="3">
    <source>
        <dbReference type="PROSITE-ProRule" id="PRU00284"/>
    </source>
</evidence>
<dbReference type="PRINTS" id="PR00260">
    <property type="entry name" value="CHEMTRNSDUCR"/>
</dbReference>
<dbReference type="SMART" id="SM00304">
    <property type="entry name" value="HAMP"/>
    <property type="match status" value="2"/>
</dbReference>
<dbReference type="EMBL" id="JABXXV010000001">
    <property type="protein sequence ID" value="NVN45735.1"/>
    <property type="molecule type" value="Genomic_DNA"/>
</dbReference>
<feature type="domain" description="Methyl-accepting transducer" evidence="6">
    <location>
        <begin position="351"/>
        <end position="580"/>
    </location>
</feature>
<organism evidence="8 9">
    <name type="scientific">Asaia spathodeae</name>
    <dbReference type="NCBI Taxonomy" id="657016"/>
    <lineage>
        <taxon>Bacteria</taxon>
        <taxon>Pseudomonadati</taxon>
        <taxon>Pseudomonadota</taxon>
        <taxon>Alphaproteobacteria</taxon>
        <taxon>Acetobacterales</taxon>
        <taxon>Acetobacteraceae</taxon>
        <taxon>Asaia</taxon>
    </lineage>
</organism>
<dbReference type="InterPro" id="IPR003660">
    <property type="entry name" value="HAMP_dom"/>
</dbReference>
<keyword evidence="9" id="KW-1185">Reference proteome</keyword>
<feature type="compositionally biased region" description="Basic and acidic residues" evidence="4">
    <location>
        <begin position="271"/>
        <end position="288"/>
    </location>
</feature>
<dbReference type="PROSITE" id="PS50885">
    <property type="entry name" value="HAMP"/>
    <property type="match status" value="2"/>
</dbReference>
<evidence type="ECO:0000313" key="8">
    <source>
        <dbReference type="EMBL" id="NVN45735.1"/>
    </source>
</evidence>
<dbReference type="RefSeq" id="WP_267310590.1">
    <property type="nucleotide sequence ID" value="NZ_JABXXV010000001.1"/>
</dbReference>
<comment type="similarity">
    <text evidence="2">Belongs to the methyl-accepting chemotaxis (MCP) protein family.</text>
</comment>
<dbReference type="InterPro" id="IPR004090">
    <property type="entry name" value="Chemotax_Me-accpt_rcpt"/>
</dbReference>
<feature type="transmembrane region" description="Helical" evidence="5">
    <location>
        <begin position="191"/>
        <end position="212"/>
    </location>
</feature>
<accession>A0ABX2P2W0</accession>
<evidence type="ECO:0000256" key="1">
    <source>
        <dbReference type="ARBA" id="ARBA00022500"/>
    </source>
</evidence>
<keyword evidence="5" id="KW-1133">Transmembrane helix</keyword>
<protein>
    <submittedName>
        <fullName evidence="8">HAMP domain-containing protein</fullName>
    </submittedName>
</protein>
<evidence type="ECO:0000256" key="4">
    <source>
        <dbReference type="SAM" id="MobiDB-lite"/>
    </source>
</evidence>
<proteinExistence type="inferred from homology"/>
<dbReference type="CDD" id="cd06225">
    <property type="entry name" value="HAMP"/>
    <property type="match status" value="1"/>
</dbReference>
<name>A0ABX2P2W0_9PROT</name>
<evidence type="ECO:0000256" key="2">
    <source>
        <dbReference type="ARBA" id="ARBA00029447"/>
    </source>
</evidence>
<dbReference type="Pfam" id="PF00672">
    <property type="entry name" value="HAMP"/>
    <property type="match status" value="1"/>
</dbReference>
<comment type="caution">
    <text evidence="8">The sequence shown here is derived from an EMBL/GenBank/DDBJ whole genome shotgun (WGS) entry which is preliminary data.</text>
</comment>
<feature type="domain" description="HAMP" evidence="7">
    <location>
        <begin position="294"/>
        <end position="346"/>
    </location>
</feature>
<feature type="transmembrane region" description="Helical" evidence="5">
    <location>
        <begin position="13"/>
        <end position="32"/>
    </location>
</feature>
<dbReference type="InterPro" id="IPR051310">
    <property type="entry name" value="MCP_chemotaxis"/>
</dbReference>
<feature type="region of interest" description="Disordered" evidence="4">
    <location>
        <begin position="271"/>
        <end position="291"/>
    </location>
</feature>
<keyword evidence="3" id="KW-0807">Transducer</keyword>
<reference evidence="8 9" key="1">
    <citation type="submission" date="2020-06" db="EMBL/GenBank/DDBJ databases">
        <title>Synonyms of Asaia species.</title>
        <authorList>
            <person name="Sombolestani A."/>
        </authorList>
    </citation>
    <scope>NUCLEOTIDE SEQUENCE [LARGE SCALE GENOMIC DNA]</scope>
    <source>
        <strain evidence="8 9">LMG 27047</strain>
    </source>
</reference>
<dbReference type="Gene3D" id="6.10.340.10">
    <property type="match status" value="1"/>
</dbReference>
<gene>
    <name evidence="8" type="ORF">HW542_02805</name>
</gene>
<keyword evidence="1" id="KW-0145">Chemotaxis</keyword>
<dbReference type="Proteomes" id="UP001516351">
    <property type="component" value="Unassembled WGS sequence"/>
</dbReference>
<dbReference type="SMART" id="SM00283">
    <property type="entry name" value="MA"/>
    <property type="match status" value="1"/>
</dbReference>
<dbReference type="CDD" id="cd11386">
    <property type="entry name" value="MCP_signal"/>
    <property type="match status" value="1"/>
</dbReference>
<dbReference type="InterPro" id="IPR004089">
    <property type="entry name" value="MCPsignal_dom"/>
</dbReference>
<keyword evidence="5" id="KW-0472">Membrane</keyword>
<dbReference type="SUPFAM" id="SSF58104">
    <property type="entry name" value="Methyl-accepting chemotaxis protein (MCP) signaling domain"/>
    <property type="match status" value="1"/>
</dbReference>
<dbReference type="Pfam" id="PF00015">
    <property type="entry name" value="MCPsignal"/>
    <property type="match status" value="1"/>
</dbReference>
<dbReference type="SUPFAM" id="SSF158472">
    <property type="entry name" value="HAMP domain-like"/>
    <property type="match status" value="1"/>
</dbReference>
<feature type="domain" description="HAMP" evidence="7">
    <location>
        <begin position="213"/>
        <end position="266"/>
    </location>
</feature>
<evidence type="ECO:0000259" key="6">
    <source>
        <dbReference type="PROSITE" id="PS50111"/>
    </source>
</evidence>
<evidence type="ECO:0000313" key="9">
    <source>
        <dbReference type="Proteomes" id="UP001516351"/>
    </source>
</evidence>
<dbReference type="Gene3D" id="1.10.287.950">
    <property type="entry name" value="Methyl-accepting chemotaxis protein"/>
    <property type="match status" value="1"/>
</dbReference>
<evidence type="ECO:0000259" key="7">
    <source>
        <dbReference type="PROSITE" id="PS50885"/>
    </source>
</evidence>
<keyword evidence="5" id="KW-0812">Transmembrane</keyword>
<evidence type="ECO:0000256" key="5">
    <source>
        <dbReference type="SAM" id="Phobius"/>
    </source>
</evidence>
<dbReference type="PANTHER" id="PTHR43531:SF11">
    <property type="entry name" value="METHYL-ACCEPTING CHEMOTAXIS PROTEIN 3"/>
    <property type="match status" value="1"/>
</dbReference>